<evidence type="ECO:0000256" key="2">
    <source>
        <dbReference type="SAM" id="MobiDB-lite"/>
    </source>
</evidence>
<dbReference type="SMART" id="SM00450">
    <property type="entry name" value="RHOD"/>
    <property type="match status" value="1"/>
</dbReference>
<keyword evidence="4" id="KW-0378">Hydrolase</keyword>
<proteinExistence type="predicted"/>
<reference evidence="4 5" key="1">
    <citation type="submission" date="2018-11" db="EMBL/GenBank/DDBJ databases">
        <title>Genomic Encyclopedia of Type Strains, Phase IV (KMG-IV): sequencing the most valuable type-strain genomes for metagenomic binning, comparative biology and taxonomic classification.</title>
        <authorList>
            <person name="Goeker M."/>
        </authorList>
    </citation>
    <scope>NUCLEOTIDE SEQUENCE [LARGE SCALE GENOMIC DNA]</scope>
    <source>
        <strain evidence="4 5">DSM 18090</strain>
    </source>
</reference>
<feature type="coiled-coil region" evidence="1">
    <location>
        <begin position="39"/>
        <end position="66"/>
    </location>
</feature>
<dbReference type="InterPro" id="IPR001763">
    <property type="entry name" value="Rhodanese-like_dom"/>
</dbReference>
<name>A0A3N5BEF4_9BACI</name>
<protein>
    <submittedName>
        <fullName evidence="4">Glyoxylase-like metal-dependent hydrolase (Beta-lactamase superfamily II)</fullName>
    </submittedName>
</protein>
<evidence type="ECO:0000259" key="3">
    <source>
        <dbReference type="PROSITE" id="PS50206"/>
    </source>
</evidence>
<dbReference type="AlphaFoldDB" id="A0A3N5BEF4"/>
<gene>
    <name evidence="4" type="ORF">EDC24_0150</name>
</gene>
<feature type="domain" description="Rhodanese" evidence="3">
    <location>
        <begin position="14"/>
        <end position="110"/>
    </location>
</feature>
<dbReference type="OrthoDB" id="9784009at2"/>
<dbReference type="InterPro" id="IPR001279">
    <property type="entry name" value="Metallo-B-lactamas"/>
</dbReference>
<dbReference type="EMBL" id="RKRF01000007">
    <property type="protein sequence ID" value="RPF55279.1"/>
    <property type="molecule type" value="Genomic_DNA"/>
</dbReference>
<dbReference type="Pfam" id="PF00753">
    <property type="entry name" value="Lactamase_B"/>
    <property type="match status" value="1"/>
</dbReference>
<dbReference type="GO" id="GO:0016787">
    <property type="term" value="F:hydrolase activity"/>
    <property type="evidence" value="ECO:0007669"/>
    <property type="project" value="UniProtKB-KW"/>
</dbReference>
<dbReference type="CDD" id="cd07724">
    <property type="entry name" value="POD-like_MBL-fold"/>
    <property type="match status" value="1"/>
</dbReference>
<accession>A0A3N5BEF4</accession>
<dbReference type="Proteomes" id="UP000276443">
    <property type="component" value="Unassembled WGS sequence"/>
</dbReference>
<dbReference type="InterPro" id="IPR044528">
    <property type="entry name" value="POD-like_MBL-fold"/>
</dbReference>
<dbReference type="SUPFAM" id="SSF52821">
    <property type="entry name" value="Rhodanese/Cell cycle control phosphatase"/>
    <property type="match status" value="1"/>
</dbReference>
<dbReference type="Gene3D" id="3.60.15.10">
    <property type="entry name" value="Ribonuclease Z/Hydroxyacylglutathione hydrolase-like"/>
    <property type="match status" value="1"/>
</dbReference>
<dbReference type="SMART" id="SM00849">
    <property type="entry name" value="Lactamase_B"/>
    <property type="match status" value="1"/>
</dbReference>
<evidence type="ECO:0000256" key="1">
    <source>
        <dbReference type="SAM" id="Coils"/>
    </source>
</evidence>
<feature type="compositionally biased region" description="Basic and acidic residues" evidence="2">
    <location>
        <begin position="354"/>
        <end position="363"/>
    </location>
</feature>
<dbReference type="SUPFAM" id="SSF56281">
    <property type="entry name" value="Metallo-hydrolase/oxidoreductase"/>
    <property type="match status" value="1"/>
</dbReference>
<feature type="region of interest" description="Disordered" evidence="2">
    <location>
        <begin position="331"/>
        <end position="371"/>
    </location>
</feature>
<dbReference type="GO" id="GO:0050313">
    <property type="term" value="F:sulfur dioxygenase activity"/>
    <property type="evidence" value="ECO:0007669"/>
    <property type="project" value="InterPro"/>
</dbReference>
<evidence type="ECO:0000313" key="4">
    <source>
        <dbReference type="EMBL" id="RPF55279.1"/>
    </source>
</evidence>
<dbReference type="InterPro" id="IPR036866">
    <property type="entry name" value="RibonucZ/Hydroxyglut_hydro"/>
</dbReference>
<dbReference type="PANTHER" id="PTHR43084">
    <property type="entry name" value="PERSULFIDE DIOXYGENASE ETHE1"/>
    <property type="match status" value="1"/>
</dbReference>
<evidence type="ECO:0000313" key="5">
    <source>
        <dbReference type="Proteomes" id="UP000276443"/>
    </source>
</evidence>
<dbReference type="GO" id="GO:0006749">
    <property type="term" value="P:glutathione metabolic process"/>
    <property type="evidence" value="ECO:0007669"/>
    <property type="project" value="InterPro"/>
</dbReference>
<dbReference type="GO" id="GO:0070813">
    <property type="term" value="P:hydrogen sulfide metabolic process"/>
    <property type="evidence" value="ECO:0007669"/>
    <property type="project" value="TreeGrafter"/>
</dbReference>
<dbReference type="InterPro" id="IPR051682">
    <property type="entry name" value="Mito_Persulfide_Diox"/>
</dbReference>
<sequence length="371" mass="41996">MAITVKELAQKILNHERVFLLDIRKEEDHNDWSIEGRNVESLNIPYKQLENNVDDVKEKLPNDQEIYVVCARGISSQKATQLIQDQGVENVTYLEGGMTAWSEHLEPMKIGNLSNGGELYQFIRIGKGCLSYMVLANGEAAVIDPVRMTDTFKSLADEKNASIRYVFDSHLHADHISGGRSLADETGADYYFPPKDDEGLTFGYQELEDGTVLRVGDSVEISVFYSPGHTIGSTSFIVDEKFLMTGDILFIESIGRPDLAGKADDWVDDLRQTLYDRYENLPDDLVVLPAHFGQMKEINDDGTIQDRLSSLYQKNERLQVEDEEEFNKLVTKNLPPQPNSHEEIRKTNMGQKNPDSDERREMEVGPNRCAV</sequence>
<keyword evidence="1" id="KW-0175">Coiled coil</keyword>
<dbReference type="PROSITE" id="PS50206">
    <property type="entry name" value="RHODANESE_3"/>
    <property type="match status" value="1"/>
</dbReference>
<dbReference type="Pfam" id="PF00581">
    <property type="entry name" value="Rhodanese"/>
    <property type="match status" value="1"/>
</dbReference>
<dbReference type="RefSeq" id="WP_124218957.1">
    <property type="nucleotide sequence ID" value="NZ_RKRF01000007.1"/>
</dbReference>
<dbReference type="InterPro" id="IPR036873">
    <property type="entry name" value="Rhodanese-like_dom_sf"/>
</dbReference>
<dbReference type="PANTHER" id="PTHR43084:SF7">
    <property type="entry name" value="BETA-LACTAMASE DOMAIN PROTEIN"/>
    <property type="match status" value="1"/>
</dbReference>
<keyword evidence="5" id="KW-1185">Reference proteome</keyword>
<comment type="caution">
    <text evidence="4">The sequence shown here is derived from an EMBL/GenBank/DDBJ whole genome shotgun (WGS) entry which is preliminary data.</text>
</comment>
<dbReference type="Gene3D" id="3.40.250.10">
    <property type="entry name" value="Rhodanese-like domain"/>
    <property type="match status" value="1"/>
</dbReference>
<organism evidence="4 5">
    <name type="scientific">Aquisalibacillus elongatus</name>
    <dbReference type="NCBI Taxonomy" id="485577"/>
    <lineage>
        <taxon>Bacteria</taxon>
        <taxon>Bacillati</taxon>
        <taxon>Bacillota</taxon>
        <taxon>Bacilli</taxon>
        <taxon>Bacillales</taxon>
        <taxon>Bacillaceae</taxon>
        <taxon>Aquisalibacillus</taxon>
    </lineage>
</organism>